<dbReference type="Pfam" id="PF07885">
    <property type="entry name" value="Ion_trans_2"/>
    <property type="match status" value="1"/>
</dbReference>
<keyword evidence="3" id="KW-0813">Transport</keyword>
<dbReference type="Gene3D" id="1.10.287.70">
    <property type="match status" value="1"/>
</dbReference>
<dbReference type="SUPFAM" id="SSF81324">
    <property type="entry name" value="Voltage-gated potassium channels"/>
    <property type="match status" value="1"/>
</dbReference>
<dbReference type="InterPro" id="IPR013099">
    <property type="entry name" value="K_chnl_dom"/>
</dbReference>
<dbReference type="PANTHER" id="PTHR43833">
    <property type="entry name" value="POTASSIUM CHANNEL PROTEIN 2-RELATED-RELATED"/>
    <property type="match status" value="1"/>
</dbReference>
<dbReference type="PANTHER" id="PTHR43833:SF9">
    <property type="entry name" value="POTASSIUM CHANNEL PROTEIN YUGO-RELATED"/>
    <property type="match status" value="1"/>
</dbReference>
<dbReference type="PROSITE" id="PS51257">
    <property type="entry name" value="PROKAR_LIPOPROTEIN"/>
    <property type="match status" value="1"/>
</dbReference>
<sequence length="275" mass="30454">MSMHADRLRFAVFATVLLVLVVAGCIGFMLLEGLNAVDALYFTIVTMSTVGYGDIHPISQAGKLLAVVMILAGGGAFIGVGASAAEMILTRHERKSRMDKLNMVIGVFFSEIGSELLARLEAMDPDREGLERDIAVDGSWSVRDFRKARGRVEGLGRGLKPSCDDLAVLNDLLTAKRDFMLQLLENPTLLEHESFTEMLRAVFHLAEELTLRGDFTCLPESDCAHLAGDVRRVYPLLAARWLDYMLHLKTSYPYLFSLALRTSPFARDRSVVVLD</sequence>
<dbReference type="Proteomes" id="UP000503251">
    <property type="component" value="Chromosome"/>
</dbReference>
<gene>
    <name evidence="3" type="ORF">E8L03_18200</name>
</gene>
<dbReference type="GO" id="GO:0034220">
    <property type="term" value="P:monoatomic ion transmembrane transport"/>
    <property type="evidence" value="ECO:0007669"/>
    <property type="project" value="UniProtKB-KW"/>
</dbReference>
<dbReference type="RefSeq" id="WP_171268113.1">
    <property type="nucleotide sequence ID" value="NZ_CP039543.1"/>
</dbReference>
<feature type="domain" description="Potassium channel" evidence="2">
    <location>
        <begin position="16"/>
        <end position="87"/>
    </location>
</feature>
<proteinExistence type="predicted"/>
<keyword evidence="3" id="KW-0406">Ion transport</keyword>
<feature type="transmembrane region" description="Helical" evidence="1">
    <location>
        <begin position="64"/>
        <end position="89"/>
    </location>
</feature>
<reference evidence="3 4" key="1">
    <citation type="submission" date="2019-04" db="EMBL/GenBank/DDBJ databases">
        <title>Isolation and culture of sulfate reducing bacteria from the cold seep of the South China Sea.</title>
        <authorList>
            <person name="Sun C."/>
            <person name="Liu R."/>
        </authorList>
    </citation>
    <scope>NUCLEOTIDE SEQUENCE [LARGE SCALE GENOMIC DNA]</scope>
    <source>
        <strain evidence="3 4">CS1</strain>
    </source>
</reference>
<keyword evidence="1" id="KW-0472">Membrane</keyword>
<name>A0ABX6NKJ3_9BACT</name>
<protein>
    <submittedName>
        <fullName evidence="3">Two pore domain potassium channel family protein</fullName>
    </submittedName>
</protein>
<evidence type="ECO:0000256" key="1">
    <source>
        <dbReference type="SAM" id="Phobius"/>
    </source>
</evidence>
<organism evidence="3 4">
    <name type="scientific">Oceanidesulfovibrio marinus</name>
    <dbReference type="NCBI Taxonomy" id="370038"/>
    <lineage>
        <taxon>Bacteria</taxon>
        <taxon>Pseudomonadati</taxon>
        <taxon>Thermodesulfobacteriota</taxon>
        <taxon>Desulfovibrionia</taxon>
        <taxon>Desulfovibrionales</taxon>
        <taxon>Desulfovibrionaceae</taxon>
        <taxon>Oceanidesulfovibrio</taxon>
    </lineage>
</organism>
<keyword evidence="3" id="KW-0407">Ion channel</keyword>
<keyword evidence="1" id="KW-0812">Transmembrane</keyword>
<accession>A0ABX6NKJ3</accession>
<keyword evidence="4" id="KW-1185">Reference proteome</keyword>
<keyword evidence="1" id="KW-1133">Transmembrane helix</keyword>
<evidence type="ECO:0000259" key="2">
    <source>
        <dbReference type="Pfam" id="PF07885"/>
    </source>
</evidence>
<evidence type="ECO:0000313" key="3">
    <source>
        <dbReference type="EMBL" id="QJT10731.1"/>
    </source>
</evidence>
<dbReference type="EMBL" id="CP039543">
    <property type="protein sequence ID" value="QJT10731.1"/>
    <property type="molecule type" value="Genomic_DNA"/>
</dbReference>
<feature type="transmembrane region" description="Helical" evidence="1">
    <location>
        <begin position="12"/>
        <end position="31"/>
    </location>
</feature>
<evidence type="ECO:0000313" key="4">
    <source>
        <dbReference type="Proteomes" id="UP000503251"/>
    </source>
</evidence>
<dbReference type="InterPro" id="IPR050721">
    <property type="entry name" value="Trk_Ktr_HKT_K-transport"/>
</dbReference>